<evidence type="ECO:0000313" key="1">
    <source>
        <dbReference type="EMBL" id="KHN79320.1"/>
    </source>
</evidence>
<keyword evidence="2" id="KW-1185">Reference proteome</keyword>
<accession>A0A0B2VE97</accession>
<reference evidence="1 2" key="1">
    <citation type="submission" date="2014-11" db="EMBL/GenBank/DDBJ databases">
        <title>Genetic blueprint of the zoonotic pathogen Toxocara canis.</title>
        <authorList>
            <person name="Zhu X.-Q."/>
            <person name="Korhonen P.K."/>
            <person name="Cai H."/>
            <person name="Young N.D."/>
            <person name="Nejsum P."/>
            <person name="von Samson-Himmelstjerna G."/>
            <person name="Boag P.R."/>
            <person name="Tan P."/>
            <person name="Li Q."/>
            <person name="Min J."/>
            <person name="Yang Y."/>
            <person name="Wang X."/>
            <person name="Fang X."/>
            <person name="Hall R.S."/>
            <person name="Hofmann A."/>
            <person name="Sternberg P.W."/>
            <person name="Jex A.R."/>
            <person name="Gasser R.B."/>
        </authorList>
    </citation>
    <scope>NUCLEOTIDE SEQUENCE [LARGE SCALE GENOMIC DNA]</scope>
    <source>
        <strain evidence="1">PN_DK_2014</strain>
    </source>
</reference>
<protein>
    <submittedName>
        <fullName evidence="1">Uncharacterized protein</fullName>
    </submittedName>
</protein>
<dbReference type="InterPro" id="IPR015424">
    <property type="entry name" value="PyrdxlP-dep_Trfase"/>
</dbReference>
<dbReference type="SUPFAM" id="SSF53383">
    <property type="entry name" value="PLP-dependent transferases"/>
    <property type="match status" value="1"/>
</dbReference>
<organism evidence="1 2">
    <name type="scientific">Toxocara canis</name>
    <name type="common">Canine roundworm</name>
    <dbReference type="NCBI Taxonomy" id="6265"/>
    <lineage>
        <taxon>Eukaryota</taxon>
        <taxon>Metazoa</taxon>
        <taxon>Ecdysozoa</taxon>
        <taxon>Nematoda</taxon>
        <taxon>Chromadorea</taxon>
        <taxon>Rhabditida</taxon>
        <taxon>Spirurina</taxon>
        <taxon>Ascaridomorpha</taxon>
        <taxon>Ascaridoidea</taxon>
        <taxon>Toxocaridae</taxon>
        <taxon>Toxocara</taxon>
    </lineage>
</organism>
<dbReference type="Proteomes" id="UP000031036">
    <property type="component" value="Unassembled WGS sequence"/>
</dbReference>
<evidence type="ECO:0000313" key="2">
    <source>
        <dbReference type="Proteomes" id="UP000031036"/>
    </source>
</evidence>
<proteinExistence type="predicted"/>
<comment type="caution">
    <text evidence="1">The sequence shown here is derived from an EMBL/GenBank/DDBJ whole genome shotgun (WGS) entry which is preliminary data.</text>
</comment>
<gene>
    <name evidence="1" type="ORF">Tcan_04444</name>
</gene>
<dbReference type="InterPro" id="IPR015422">
    <property type="entry name" value="PyrdxlP-dep_Trfase_small"/>
</dbReference>
<dbReference type="EMBL" id="JPKZ01001927">
    <property type="protein sequence ID" value="KHN79320.1"/>
    <property type="molecule type" value="Genomic_DNA"/>
</dbReference>
<sequence>MAKKKGEARNCIVRRFHVFEVPRKDSVHFLRKSIAVYGSSCSEHTPSTICIGLSFSSVESVTLALPPIEPLRVELNVGMNDVCVTHHLGVASSYRRNQTSVASYKPLLKFIQFRIYGIEGILYRVRKVKEMTTRMRTTLSKDTRLELVGDSSLPIIAFKLKASHLLIVWLSNPLSPAMDELNELKDVQNGHESGQPSRSRKLCAFINATGEMLVSYAKSVGIDVIRITLTYENANPKYVDESCRLLTTLVTRFNGHSSFYFFFSYRLHSTFISTVSQSLIGLRTVLKSG</sequence>
<name>A0A0B2VE97_TOXCA</name>
<dbReference type="Gene3D" id="3.90.1150.10">
    <property type="entry name" value="Aspartate Aminotransferase, domain 1"/>
    <property type="match status" value="1"/>
</dbReference>
<dbReference type="AlphaFoldDB" id="A0A0B2VE97"/>